<feature type="DNA-binding region" description="OmpR/PhoB-type" evidence="2">
    <location>
        <begin position="11"/>
        <end position="110"/>
    </location>
</feature>
<dbReference type="SUPFAM" id="SSF48452">
    <property type="entry name" value="TPR-like"/>
    <property type="match status" value="1"/>
</dbReference>
<evidence type="ECO:0000256" key="3">
    <source>
        <dbReference type="SAM" id="MobiDB-lite"/>
    </source>
</evidence>
<dbReference type="GO" id="GO:0006355">
    <property type="term" value="P:regulation of DNA-templated transcription"/>
    <property type="evidence" value="ECO:0007669"/>
    <property type="project" value="InterPro"/>
</dbReference>
<dbReference type="CDD" id="cd00383">
    <property type="entry name" value="trans_reg_C"/>
    <property type="match status" value="1"/>
</dbReference>
<dbReference type="InterPro" id="IPR016032">
    <property type="entry name" value="Sig_transdc_resp-reg_C-effctor"/>
</dbReference>
<feature type="region of interest" description="Disordered" evidence="3">
    <location>
        <begin position="116"/>
        <end position="143"/>
    </location>
</feature>
<evidence type="ECO:0000256" key="4">
    <source>
        <dbReference type="SAM" id="Phobius"/>
    </source>
</evidence>
<dbReference type="InterPro" id="IPR001867">
    <property type="entry name" value="OmpR/PhoB-type_DNA-bd"/>
</dbReference>
<feature type="transmembrane region" description="Helical" evidence="4">
    <location>
        <begin position="148"/>
        <end position="166"/>
    </location>
</feature>
<keyword evidence="7" id="KW-1185">Reference proteome</keyword>
<name>A0A7W9B7G8_9SPHN</name>
<evidence type="ECO:0000313" key="7">
    <source>
        <dbReference type="Proteomes" id="UP000537161"/>
    </source>
</evidence>
<dbReference type="InterPro" id="IPR011990">
    <property type="entry name" value="TPR-like_helical_dom_sf"/>
</dbReference>
<protein>
    <submittedName>
        <fullName evidence="6">DNA-binding winged helix-turn-helix (WHTH) protein/tetratricopeptide (TPR) repeat protein</fullName>
    </submittedName>
</protein>
<accession>A0A7W9B7G8</accession>
<dbReference type="Proteomes" id="UP000537161">
    <property type="component" value="Unassembled WGS sequence"/>
</dbReference>
<dbReference type="GO" id="GO:0003677">
    <property type="term" value="F:DNA binding"/>
    <property type="evidence" value="ECO:0007669"/>
    <property type="project" value="UniProtKB-UniRule"/>
</dbReference>
<dbReference type="RefSeq" id="WP_184099718.1">
    <property type="nucleotide sequence ID" value="NZ_JACIJH010000010.1"/>
</dbReference>
<sequence>MATIRIDLGLAAPVRLGRLALNPALREIRRDDGAEEIIEPRVMQVLLALAEARSEIVRREDLTERCWEGRIVGEDAINRVLSRLRRVAEGIGEDSFRIETITKVGYRLVELDDRAGGVPGSSSSNSPPPPAGPLQGESPGASRHARHLATATVLFFMIGIGGWWFLRPTPAHSMMVRLAGFRPLSAGLPPTLREAVDAEITAAFNADGVIGVSTASAPPPGQAPAYALGGTIYRVGNSVRVITRFTNERTGAILWSDRIDYAADQASKVPHKIAVDAGIVIRCGLFGVSTHHKSLPDAVLANYLQYCQEYWAYGGSKTLRFAQLVVAAAPDFSWGWSAVGNGFMQVAQVEPDSRRAEKLRAAGRRAEDRALALDRANSEALGHKAFLIDPHDWIGQERLFKSAIAAKPLDCGCEHYGYGWKLVSMGRLDDAVQQFLAATDMLALWSDSQLALAGALIATGRAEEAKPHFAAAIDISKDANFDKWVAVTQGTETGDYAAAISALRSPEFQIPEEPRAGLLSGYQALASGNAQAKTKAIRTLIALPSDKQSETVATMLAALGANREALEVARERPWLFWRRSMRGVLSEPDFPTVANQLGLMTYWKTTRIKPDICSTKSPPPFCGMI</sequence>
<reference evidence="6 7" key="1">
    <citation type="submission" date="2020-08" db="EMBL/GenBank/DDBJ databases">
        <title>Genomic Encyclopedia of Type Strains, Phase IV (KMG-IV): sequencing the most valuable type-strain genomes for metagenomic binning, comparative biology and taxonomic classification.</title>
        <authorList>
            <person name="Goeker M."/>
        </authorList>
    </citation>
    <scope>NUCLEOTIDE SEQUENCE [LARGE SCALE GENOMIC DNA]</scope>
    <source>
        <strain evidence="6 7">DSM 27163</strain>
    </source>
</reference>
<evidence type="ECO:0000313" key="6">
    <source>
        <dbReference type="EMBL" id="MBB5707651.1"/>
    </source>
</evidence>
<keyword evidence="4" id="KW-0812">Transmembrane</keyword>
<proteinExistence type="predicted"/>
<dbReference type="AlphaFoldDB" id="A0A7W9B7G8"/>
<dbReference type="GO" id="GO:0000160">
    <property type="term" value="P:phosphorelay signal transduction system"/>
    <property type="evidence" value="ECO:0007669"/>
    <property type="project" value="InterPro"/>
</dbReference>
<keyword evidence="1 2" id="KW-0238">DNA-binding</keyword>
<evidence type="ECO:0000256" key="2">
    <source>
        <dbReference type="PROSITE-ProRule" id="PRU01091"/>
    </source>
</evidence>
<evidence type="ECO:0000256" key="1">
    <source>
        <dbReference type="ARBA" id="ARBA00023125"/>
    </source>
</evidence>
<gene>
    <name evidence="6" type="ORF">FHR21_003018</name>
</gene>
<dbReference type="SMART" id="SM00862">
    <property type="entry name" value="Trans_reg_C"/>
    <property type="match status" value="1"/>
</dbReference>
<comment type="caution">
    <text evidence="6">The sequence shown here is derived from an EMBL/GenBank/DDBJ whole genome shotgun (WGS) entry which is preliminary data.</text>
</comment>
<evidence type="ECO:0000259" key="5">
    <source>
        <dbReference type="PROSITE" id="PS51755"/>
    </source>
</evidence>
<keyword evidence="4" id="KW-0472">Membrane</keyword>
<dbReference type="EMBL" id="JACIJH010000010">
    <property type="protein sequence ID" value="MBB5707651.1"/>
    <property type="molecule type" value="Genomic_DNA"/>
</dbReference>
<dbReference type="Gene3D" id="1.10.10.10">
    <property type="entry name" value="Winged helix-like DNA-binding domain superfamily/Winged helix DNA-binding domain"/>
    <property type="match status" value="1"/>
</dbReference>
<dbReference type="SUPFAM" id="SSF46894">
    <property type="entry name" value="C-terminal effector domain of the bipartite response regulators"/>
    <property type="match status" value="1"/>
</dbReference>
<dbReference type="InterPro" id="IPR036388">
    <property type="entry name" value="WH-like_DNA-bd_sf"/>
</dbReference>
<dbReference type="PROSITE" id="PS51755">
    <property type="entry name" value="OMPR_PHOB"/>
    <property type="match status" value="1"/>
</dbReference>
<feature type="domain" description="OmpR/PhoB-type" evidence="5">
    <location>
        <begin position="11"/>
        <end position="110"/>
    </location>
</feature>
<organism evidence="6 7">
    <name type="scientific">Sphingopyxis panaciterrulae</name>
    <dbReference type="NCBI Taxonomy" id="462372"/>
    <lineage>
        <taxon>Bacteria</taxon>
        <taxon>Pseudomonadati</taxon>
        <taxon>Pseudomonadota</taxon>
        <taxon>Alphaproteobacteria</taxon>
        <taxon>Sphingomonadales</taxon>
        <taxon>Sphingomonadaceae</taxon>
        <taxon>Sphingopyxis</taxon>
    </lineage>
</organism>
<dbReference type="Pfam" id="PF00486">
    <property type="entry name" value="Trans_reg_C"/>
    <property type="match status" value="1"/>
</dbReference>
<keyword evidence="4" id="KW-1133">Transmembrane helix</keyword>
<dbReference type="Gene3D" id="1.25.40.10">
    <property type="entry name" value="Tetratricopeptide repeat domain"/>
    <property type="match status" value="1"/>
</dbReference>